<evidence type="ECO:0000313" key="3">
    <source>
        <dbReference type="Proteomes" id="UP000064967"/>
    </source>
</evidence>
<dbReference type="InterPro" id="IPR015915">
    <property type="entry name" value="Kelch-typ_b-propeller"/>
</dbReference>
<reference evidence="2 3" key="1">
    <citation type="submission" date="2015-08" db="EMBL/GenBank/DDBJ databases">
        <authorList>
            <person name="Babu N.S."/>
            <person name="Beckwith C.J."/>
            <person name="Beseler K.G."/>
            <person name="Brison A."/>
            <person name="Carone J.V."/>
            <person name="Caskin T.P."/>
            <person name="Diamond M."/>
            <person name="Durham M.E."/>
            <person name="Foxe J.M."/>
            <person name="Go M."/>
            <person name="Henderson B.A."/>
            <person name="Jones I.B."/>
            <person name="McGettigan J.A."/>
            <person name="Micheletti S.J."/>
            <person name="Nasrallah M.E."/>
            <person name="Ortiz D."/>
            <person name="Piller C.R."/>
            <person name="Privatt S.R."/>
            <person name="Schneider S.L."/>
            <person name="Sharp S."/>
            <person name="Smith T.C."/>
            <person name="Stanton J.D."/>
            <person name="Ullery H.E."/>
            <person name="Wilson R.J."/>
            <person name="Serrano M.G."/>
            <person name="Buck G."/>
            <person name="Lee V."/>
            <person name="Wang Y."/>
            <person name="Carvalho R."/>
            <person name="Voegtly L."/>
            <person name="Shi R."/>
            <person name="Duckworth R."/>
            <person name="Johnson A."/>
            <person name="Loviza R."/>
            <person name="Walstead R."/>
            <person name="Shah Z."/>
            <person name="Kiflezghi M."/>
            <person name="Wade K."/>
            <person name="Ball S.L."/>
            <person name="Bradley K.W."/>
            <person name="Asai D.J."/>
            <person name="Bowman C.A."/>
            <person name="Russell D.A."/>
            <person name="Pope W.H."/>
            <person name="Jacobs-Sera D."/>
            <person name="Hendrix R.W."/>
            <person name="Hatfull G.F."/>
        </authorList>
    </citation>
    <scope>NUCLEOTIDE SEQUENCE [LARGE SCALE GENOMIC DNA]</scope>
    <source>
        <strain evidence="2 3">DSM 27648</strain>
    </source>
</reference>
<dbReference type="Proteomes" id="UP000064967">
    <property type="component" value="Chromosome"/>
</dbReference>
<dbReference type="SUPFAM" id="SSF117281">
    <property type="entry name" value="Kelch motif"/>
    <property type="match status" value="1"/>
</dbReference>
<sequence>MARPLRLRRVMSLGLTLLRGLAAPFLLCTLYVACSSSESSASDSSARETTQDASADAKQAEAVSCDDRRATSAMTCGSLSWSTSEVKSRPRNHHATFIVSTAAGPYLFAIGGADGQKGIASVDAAPVAADGSLGPFEGRAPLTMPTGGLTGGVVGNVIVVAGGMTDMSVTAESFRAVVGDDGSLGAWAPAGSTGRARMHPGGFTRGDSIYVLGGFDDPNVWDDVVRATVGADGIVSAWMPAGTLPGPRSHASVLERDGFVYLVGGLEKSAFDNPPLLNDAWRGRVLDDGSLGEWTAMPSFPVRIATHASFFYGGYLYVAGGMSGATELNRVWRAVIDADHALGEWEEVASLPIARGHVHQLPVFGNHVYSVGGALDLDLHSTDHVDVGVFE</sequence>
<name>A0A0K1PMW6_9BACT</name>
<dbReference type="KEGG" id="llu:AKJ09_01549"/>
<feature type="region of interest" description="Disordered" evidence="1">
    <location>
        <begin position="40"/>
        <end position="60"/>
    </location>
</feature>
<evidence type="ECO:0000313" key="2">
    <source>
        <dbReference type="EMBL" id="AKU94885.1"/>
    </source>
</evidence>
<keyword evidence="3" id="KW-1185">Reference proteome</keyword>
<dbReference type="STRING" id="1391654.AKJ09_01549"/>
<dbReference type="AlphaFoldDB" id="A0A0K1PMW6"/>
<organism evidence="2 3">
    <name type="scientific">Labilithrix luteola</name>
    <dbReference type="NCBI Taxonomy" id="1391654"/>
    <lineage>
        <taxon>Bacteria</taxon>
        <taxon>Pseudomonadati</taxon>
        <taxon>Myxococcota</taxon>
        <taxon>Polyangia</taxon>
        <taxon>Polyangiales</taxon>
        <taxon>Labilitrichaceae</taxon>
        <taxon>Labilithrix</taxon>
    </lineage>
</organism>
<dbReference type="Gene3D" id="2.120.10.80">
    <property type="entry name" value="Kelch-type beta propeller"/>
    <property type="match status" value="2"/>
</dbReference>
<accession>A0A0K1PMW6</accession>
<protein>
    <submittedName>
        <fullName evidence="2">Uncharacterized protein</fullName>
    </submittedName>
</protein>
<evidence type="ECO:0000256" key="1">
    <source>
        <dbReference type="SAM" id="MobiDB-lite"/>
    </source>
</evidence>
<dbReference type="EMBL" id="CP012333">
    <property type="protein sequence ID" value="AKU94885.1"/>
    <property type="molecule type" value="Genomic_DNA"/>
</dbReference>
<dbReference type="PANTHER" id="PTHR45632">
    <property type="entry name" value="LD33804P"/>
    <property type="match status" value="1"/>
</dbReference>
<gene>
    <name evidence="2" type="ORF">AKJ09_01549</name>
</gene>
<proteinExistence type="predicted"/>